<protein>
    <submittedName>
        <fullName evidence="1">Raffinose/stachyose/melibiose transport system substrate-binding protein</fullName>
    </submittedName>
</protein>
<proteinExistence type="predicted"/>
<dbReference type="AlphaFoldDB" id="A0A1H9TC71"/>
<dbReference type="Pfam" id="PF01547">
    <property type="entry name" value="SBP_bac_1"/>
    <property type="match status" value="1"/>
</dbReference>
<dbReference type="SUPFAM" id="SSF53850">
    <property type="entry name" value="Periplasmic binding protein-like II"/>
    <property type="match status" value="1"/>
</dbReference>
<dbReference type="PROSITE" id="PS51318">
    <property type="entry name" value="TAT"/>
    <property type="match status" value="1"/>
</dbReference>
<dbReference type="Proteomes" id="UP000198815">
    <property type="component" value="Unassembled WGS sequence"/>
</dbReference>
<accession>A0A1H9TC71</accession>
<evidence type="ECO:0000313" key="2">
    <source>
        <dbReference type="Proteomes" id="UP000198815"/>
    </source>
</evidence>
<dbReference type="InterPro" id="IPR050490">
    <property type="entry name" value="Bact_solute-bd_prot1"/>
</dbReference>
<dbReference type="PANTHER" id="PTHR43649">
    <property type="entry name" value="ARABINOSE-BINDING PROTEIN-RELATED"/>
    <property type="match status" value="1"/>
</dbReference>
<name>A0A1H9TC71_9ACTN</name>
<evidence type="ECO:0000313" key="1">
    <source>
        <dbReference type="EMBL" id="SER94708.1"/>
    </source>
</evidence>
<dbReference type="RefSeq" id="WP_091970528.1">
    <property type="nucleotide sequence ID" value="NZ_FOGZ01000021.1"/>
</dbReference>
<dbReference type="InterPro" id="IPR006311">
    <property type="entry name" value="TAT_signal"/>
</dbReference>
<organism evidence="1 2">
    <name type="scientific">Propionibacterium cyclohexanicum</name>
    <dbReference type="NCBI Taxonomy" id="64702"/>
    <lineage>
        <taxon>Bacteria</taxon>
        <taxon>Bacillati</taxon>
        <taxon>Actinomycetota</taxon>
        <taxon>Actinomycetes</taxon>
        <taxon>Propionibacteriales</taxon>
        <taxon>Propionibacteriaceae</taxon>
        <taxon>Propionibacterium</taxon>
    </lineage>
</organism>
<dbReference type="STRING" id="64702.SAMN05443377_1213"/>
<dbReference type="OrthoDB" id="1650177at2"/>
<dbReference type="Gene3D" id="3.40.190.10">
    <property type="entry name" value="Periplasmic binding protein-like II"/>
    <property type="match status" value="2"/>
</dbReference>
<reference evidence="1 2" key="1">
    <citation type="submission" date="2016-10" db="EMBL/GenBank/DDBJ databases">
        <authorList>
            <person name="de Groot N.N."/>
        </authorList>
    </citation>
    <scope>NUCLEOTIDE SEQUENCE [LARGE SCALE GENOMIC DNA]</scope>
    <source>
        <strain evidence="1 2">DSM 16859</strain>
    </source>
</reference>
<dbReference type="InterPro" id="IPR006059">
    <property type="entry name" value="SBP"/>
</dbReference>
<gene>
    <name evidence="1" type="ORF">SAMN05443377_1213</name>
</gene>
<keyword evidence="2" id="KW-1185">Reference proteome</keyword>
<sequence>MNTPSSHSAHCNTALRATEQVGLSRRTLLRGGLGLGIAGLSAAALSACGSSRTSASSSGTISGTLEILTSSADASDAAFKKVNAAFQTKYPDVTVKFTSVPNDSYASTKSSRMTAGTVDLMVLKTFFQVPDYAKNSASDDVLLAENGGLVELTGKDFMNRYTPSVLSAQAIGGKQYGVPTGLSYSTGVFYNKKIFSEQGLSVPTTWTQLQEVMSTLTAKGVTPFGIGGKDTWPAGLAMLGSVAALYPDATKKENLAKAIWDGSVKLTDEGPLMILERTQTIFQNGQQNFAGAGYDDIPSGFAAGKYAMTIDGTWNEPTIASAVNGAFEIGFFPLPISDTAADNALLNGKIELQLGIPTSSKNQAAALAWLEFFSQADSYKGFLATSGFSSAQPDIAATDFLKSIEQMTSTFQPAWDQLWIASKNAGQDALYPFNYPALSPLGSKTAQQAASDAAAAWSTN</sequence>
<dbReference type="EMBL" id="FOGZ01000021">
    <property type="protein sequence ID" value="SER94708.1"/>
    <property type="molecule type" value="Genomic_DNA"/>
</dbReference>